<evidence type="ECO:0000313" key="2">
    <source>
        <dbReference type="EMBL" id="KAG4411645.1"/>
    </source>
</evidence>
<feature type="compositionally biased region" description="Basic and acidic residues" evidence="1">
    <location>
        <begin position="206"/>
        <end position="215"/>
    </location>
</feature>
<feature type="region of interest" description="Disordered" evidence="1">
    <location>
        <begin position="188"/>
        <end position="223"/>
    </location>
</feature>
<dbReference type="OrthoDB" id="3800738at2759"/>
<evidence type="ECO:0000256" key="1">
    <source>
        <dbReference type="SAM" id="MobiDB-lite"/>
    </source>
</evidence>
<name>A0A8H7SZD5_9HELO</name>
<sequence>MSSISAQVQVLSLPELTAAIIIQLPINDILVHAQRVNRNWKAAVDSLPFQQALFFAPLPPSCGLKPEFNPLLMEKFTPWFKTTECKCSGRGNRGWQFTELEWGSSKEKCAAYARKDASWRRMLPVQPPATIFEVRQASHYQMGSDLEVGQITFKDGLRMGTLYDWAQKTVATPISAFEMKWNMAPPSEDLEPSFSMPADDPETPEDTEKRKRGEGPPKGTMRTSYTMQCCIGMDPDVGPEFVSEGFEDLKLLWGKKKDLTW</sequence>
<gene>
    <name evidence="2" type="ORF">IFR04_015216</name>
</gene>
<dbReference type="AlphaFoldDB" id="A0A8H7SZD5"/>
<evidence type="ECO:0000313" key="3">
    <source>
        <dbReference type="Proteomes" id="UP000664132"/>
    </source>
</evidence>
<comment type="caution">
    <text evidence="2">The sequence shown here is derived from an EMBL/GenBank/DDBJ whole genome shotgun (WGS) entry which is preliminary data.</text>
</comment>
<organism evidence="2 3">
    <name type="scientific">Cadophora malorum</name>
    <dbReference type="NCBI Taxonomy" id="108018"/>
    <lineage>
        <taxon>Eukaryota</taxon>
        <taxon>Fungi</taxon>
        <taxon>Dikarya</taxon>
        <taxon>Ascomycota</taxon>
        <taxon>Pezizomycotina</taxon>
        <taxon>Leotiomycetes</taxon>
        <taxon>Helotiales</taxon>
        <taxon>Ploettnerulaceae</taxon>
        <taxon>Cadophora</taxon>
    </lineage>
</organism>
<proteinExistence type="predicted"/>
<accession>A0A8H7SZD5</accession>
<dbReference type="Proteomes" id="UP000664132">
    <property type="component" value="Unassembled WGS sequence"/>
</dbReference>
<keyword evidence="3" id="KW-1185">Reference proteome</keyword>
<evidence type="ECO:0008006" key="4">
    <source>
        <dbReference type="Google" id="ProtNLM"/>
    </source>
</evidence>
<dbReference type="EMBL" id="JAFJYH010000452">
    <property type="protein sequence ID" value="KAG4411645.1"/>
    <property type="molecule type" value="Genomic_DNA"/>
</dbReference>
<reference evidence="2" key="1">
    <citation type="submission" date="2021-02" db="EMBL/GenBank/DDBJ databases">
        <title>Genome sequence Cadophora malorum strain M34.</title>
        <authorList>
            <person name="Stefanovic E."/>
            <person name="Vu D."/>
            <person name="Scully C."/>
            <person name="Dijksterhuis J."/>
            <person name="Roader J."/>
            <person name="Houbraken J."/>
        </authorList>
    </citation>
    <scope>NUCLEOTIDE SEQUENCE</scope>
    <source>
        <strain evidence="2">M34</strain>
    </source>
</reference>
<protein>
    <recommendedName>
        <fullName evidence="4">F-box domain-containing protein</fullName>
    </recommendedName>
</protein>